<evidence type="ECO:0000259" key="5">
    <source>
        <dbReference type="Pfam" id="PF00195"/>
    </source>
</evidence>
<keyword evidence="2" id="KW-0808">Transferase</keyword>
<keyword evidence="8" id="KW-1185">Reference proteome</keyword>
<protein>
    <submittedName>
        <fullName evidence="7">Type III polyketide synthase</fullName>
    </submittedName>
</protein>
<dbReference type="SUPFAM" id="SSF53901">
    <property type="entry name" value="Thiolase-like"/>
    <property type="match status" value="2"/>
</dbReference>
<feature type="domain" description="Chalcone/stilbene synthase C-terminal" evidence="6">
    <location>
        <begin position="225"/>
        <end position="379"/>
    </location>
</feature>
<comment type="similarity">
    <text evidence="1">Belongs to the thiolase-like superfamily. Chalcone/stilbene synthases family.</text>
</comment>
<feature type="active site" description="Acyl-thioester intermediate" evidence="4">
    <location>
        <position position="139"/>
    </location>
</feature>
<evidence type="ECO:0000313" key="8">
    <source>
        <dbReference type="Proteomes" id="UP000463470"/>
    </source>
</evidence>
<reference evidence="7 8" key="1">
    <citation type="submission" date="2020-01" db="EMBL/GenBank/DDBJ databases">
        <title>Whole-genome sequence of Heliobacterium undosum DSM 13378.</title>
        <authorList>
            <person name="Kyndt J.A."/>
            <person name="Meyer T.E."/>
        </authorList>
    </citation>
    <scope>NUCLEOTIDE SEQUENCE [LARGE SCALE GENOMIC DNA]</scope>
    <source>
        <strain evidence="7 8">DSM 13378</strain>
    </source>
</reference>
<accession>A0A845KXJ3</accession>
<dbReference type="InterPro" id="IPR016039">
    <property type="entry name" value="Thiolase-like"/>
</dbReference>
<dbReference type="EMBL" id="WXEY01000001">
    <property type="protein sequence ID" value="MZP28312.1"/>
    <property type="molecule type" value="Genomic_DNA"/>
</dbReference>
<dbReference type="PROSITE" id="PS00441">
    <property type="entry name" value="CHALCONE_SYNTH"/>
    <property type="match status" value="1"/>
</dbReference>
<name>A0A845KXJ3_9FIRM</name>
<dbReference type="Gene3D" id="3.40.47.10">
    <property type="match status" value="2"/>
</dbReference>
<dbReference type="PANTHER" id="PTHR11877">
    <property type="entry name" value="HYDROXYMETHYLGLUTARYL-COA SYNTHASE"/>
    <property type="match status" value="1"/>
</dbReference>
<dbReference type="InterPro" id="IPR018088">
    <property type="entry name" value="Chalcone/stilbene_synthase_AS"/>
</dbReference>
<keyword evidence="3" id="KW-0012">Acyltransferase</keyword>
<feature type="domain" description="Chalcone/stilbene synthase N-terminal" evidence="5">
    <location>
        <begin position="4"/>
        <end position="200"/>
    </location>
</feature>
<proteinExistence type="inferred from homology"/>
<evidence type="ECO:0000259" key="6">
    <source>
        <dbReference type="Pfam" id="PF02797"/>
    </source>
</evidence>
<dbReference type="InterPro" id="IPR012328">
    <property type="entry name" value="Chalcone/stilbene_synt_C"/>
</dbReference>
<dbReference type="PIRSF" id="PIRSF000451">
    <property type="entry name" value="PKS_III"/>
    <property type="match status" value="1"/>
</dbReference>
<dbReference type="RefSeq" id="WP_161253493.1">
    <property type="nucleotide sequence ID" value="NZ_WXEY01000001.1"/>
</dbReference>
<dbReference type="Pfam" id="PF02797">
    <property type="entry name" value="Chal_sti_synt_C"/>
    <property type="match status" value="1"/>
</dbReference>
<evidence type="ECO:0000256" key="2">
    <source>
        <dbReference type="ARBA" id="ARBA00022679"/>
    </source>
</evidence>
<evidence type="ECO:0000313" key="7">
    <source>
        <dbReference type="EMBL" id="MZP28312.1"/>
    </source>
</evidence>
<evidence type="ECO:0000256" key="3">
    <source>
        <dbReference type="ARBA" id="ARBA00023315"/>
    </source>
</evidence>
<comment type="caution">
    <text evidence="7">The sequence shown here is derived from an EMBL/GenBank/DDBJ whole genome shotgun (WGS) entry which is preliminary data.</text>
</comment>
<evidence type="ECO:0000256" key="4">
    <source>
        <dbReference type="PIRSR" id="PIRSR000451-1"/>
    </source>
</evidence>
<sequence length="381" mass="41055">MPRIVSVASAVPDHVFYQEDIRHAVQQMFSASFRDLERLLPIFQNAQIDKRHFCVPMDWFQRNHSFAEKNRLYIENAVDLGARAVTRCLDKAGLAPEDVDCFLFVSSTGIATPAIDVRIANGLAMKPSLRRLPLWGLGCAGGCAGVARAAEMASARPGRPVLLLALELCGLTFLWGDRSKGNLIATSLFGDGAAAALIVEDGPTSASEGASPSPSLSPQIIASRTTRWPDTLDIMGWDVQDEGLKVIFSRDIPSFVLRHIPPAVDEFLQEQRLDRSAIDRLIAHPGGAKVISAYEECLGLSPEQTRLSRQVLREYGNMSSATILFVLEKAMEEKSTGSCHGGSCGNRGGCGCGDSGGSGGEYALMTALGPGFCSELALLRW</sequence>
<evidence type="ECO:0000256" key="1">
    <source>
        <dbReference type="ARBA" id="ARBA00005531"/>
    </source>
</evidence>
<dbReference type="Proteomes" id="UP000463470">
    <property type="component" value="Unassembled WGS sequence"/>
</dbReference>
<dbReference type="GO" id="GO:0030639">
    <property type="term" value="P:polyketide biosynthetic process"/>
    <property type="evidence" value="ECO:0007669"/>
    <property type="project" value="TreeGrafter"/>
</dbReference>
<dbReference type="CDD" id="cd00831">
    <property type="entry name" value="CHS_like"/>
    <property type="match status" value="1"/>
</dbReference>
<gene>
    <name evidence="7" type="ORF">GTO91_01060</name>
</gene>
<dbReference type="InterPro" id="IPR001099">
    <property type="entry name" value="Chalcone/stilbene_synt_N"/>
</dbReference>
<dbReference type="AlphaFoldDB" id="A0A845KXJ3"/>
<dbReference type="InterPro" id="IPR011141">
    <property type="entry name" value="Polyketide_synthase_type-III"/>
</dbReference>
<dbReference type="Pfam" id="PF00195">
    <property type="entry name" value="Chal_sti_synt_N"/>
    <property type="match status" value="1"/>
</dbReference>
<dbReference type="GO" id="GO:0016747">
    <property type="term" value="F:acyltransferase activity, transferring groups other than amino-acyl groups"/>
    <property type="evidence" value="ECO:0007669"/>
    <property type="project" value="InterPro"/>
</dbReference>
<organism evidence="7 8">
    <name type="scientific">Heliomicrobium undosum</name>
    <dbReference type="NCBI Taxonomy" id="121734"/>
    <lineage>
        <taxon>Bacteria</taxon>
        <taxon>Bacillati</taxon>
        <taxon>Bacillota</taxon>
        <taxon>Clostridia</taxon>
        <taxon>Eubacteriales</taxon>
        <taxon>Heliobacteriaceae</taxon>
        <taxon>Heliomicrobium</taxon>
    </lineage>
</organism>
<dbReference type="OrthoDB" id="9786288at2"/>
<dbReference type="PANTHER" id="PTHR11877:SF99">
    <property type="entry name" value="1,3,6,8-TETRAHYDROXYNAPHTHALENE SYNTHASE"/>
    <property type="match status" value="1"/>
</dbReference>